<dbReference type="RefSeq" id="WP_016657194.1">
    <property type="nucleotide sequence ID" value="NZ_KE340354.1"/>
</dbReference>
<dbReference type="EMBL" id="ATGI01000034">
    <property type="protein sequence ID" value="EPF71046.1"/>
    <property type="molecule type" value="Genomic_DNA"/>
</dbReference>
<dbReference type="Proteomes" id="UP000014568">
    <property type="component" value="Unassembled WGS sequence"/>
</dbReference>
<name>S3NWM3_9GAMM</name>
<organism evidence="1 2">
    <name type="scientific">Acinetobacter rudis CIP 110305</name>
    <dbReference type="NCBI Taxonomy" id="421052"/>
    <lineage>
        <taxon>Bacteria</taxon>
        <taxon>Pseudomonadati</taxon>
        <taxon>Pseudomonadota</taxon>
        <taxon>Gammaproteobacteria</taxon>
        <taxon>Moraxellales</taxon>
        <taxon>Moraxellaceae</taxon>
        <taxon>Acinetobacter</taxon>
    </lineage>
</organism>
<evidence type="ECO:0000313" key="1">
    <source>
        <dbReference type="EMBL" id="EPF71046.1"/>
    </source>
</evidence>
<dbReference type="HOGENOM" id="CLU_3283407_0_0_6"/>
<comment type="caution">
    <text evidence="1">The sequence shown here is derived from an EMBL/GenBank/DDBJ whole genome shotgun (WGS) entry which is preliminary data.</text>
</comment>
<dbReference type="STRING" id="632955.GCA_000829675_00549"/>
<reference evidence="1 2" key="1">
    <citation type="submission" date="2013-06" db="EMBL/GenBank/DDBJ databases">
        <title>The Genome Sequence of Acinetobacter rudis CIP 110305.</title>
        <authorList>
            <consortium name="The Broad Institute Genome Sequencing Platform"/>
            <consortium name="The Broad Institute Genome Sequencing Center for Infectious Disease"/>
            <person name="Cerqueira G."/>
            <person name="Feldgarden M."/>
            <person name="Courvalin P."/>
            <person name="Perichon B."/>
            <person name="Grillot-Courvalin C."/>
            <person name="Clermont D."/>
            <person name="Rocha E."/>
            <person name="Yoon E.-J."/>
            <person name="Nemec A."/>
            <person name="Young S.K."/>
            <person name="Zeng Q."/>
            <person name="Gargeya S."/>
            <person name="Fitzgerald M."/>
            <person name="Abouelleil A."/>
            <person name="Alvarado L."/>
            <person name="Berlin A.M."/>
            <person name="Chapman S.B."/>
            <person name="Dewar J."/>
            <person name="Goldberg J."/>
            <person name="Griggs A."/>
            <person name="Gujja S."/>
            <person name="Hansen M."/>
            <person name="Howarth C."/>
            <person name="Imamovic A."/>
            <person name="Larimer J."/>
            <person name="McCowan C."/>
            <person name="Murphy C."/>
            <person name="Pearson M."/>
            <person name="Priest M."/>
            <person name="Roberts A."/>
            <person name="Saif S."/>
            <person name="Shea T."/>
            <person name="Sykes S."/>
            <person name="Wortman J."/>
            <person name="Nusbaum C."/>
            <person name="Birren B."/>
        </authorList>
    </citation>
    <scope>NUCLEOTIDE SEQUENCE [LARGE SCALE GENOMIC DNA]</scope>
    <source>
        <strain evidence="1 2">CIP 110305</strain>
    </source>
</reference>
<keyword evidence="2" id="KW-1185">Reference proteome</keyword>
<proteinExistence type="predicted"/>
<protein>
    <submittedName>
        <fullName evidence="1">Uncharacterized protein</fullName>
    </submittedName>
</protein>
<sequence>MSSEVIHVGILQADDDRLGVSNPLKRYRKNSFNHLFKHLN</sequence>
<gene>
    <name evidence="1" type="ORF">F945_02809</name>
</gene>
<accession>S3NWM3</accession>
<dbReference type="PATRIC" id="fig|421052.3.peg.2743"/>
<evidence type="ECO:0000313" key="2">
    <source>
        <dbReference type="Proteomes" id="UP000014568"/>
    </source>
</evidence>
<dbReference type="AlphaFoldDB" id="S3NWM3"/>